<dbReference type="GO" id="GO:0004322">
    <property type="term" value="F:ferroxidase activity"/>
    <property type="evidence" value="ECO:0007669"/>
    <property type="project" value="TreeGrafter"/>
</dbReference>
<dbReference type="PROSITE" id="PS01344">
    <property type="entry name" value="FRATAXIN_1"/>
    <property type="match status" value="1"/>
</dbReference>
<dbReference type="AlphaFoldDB" id="A0A059EWN1"/>
<dbReference type="GO" id="GO:0051537">
    <property type="term" value="F:2 iron, 2 sulfur cluster binding"/>
    <property type="evidence" value="ECO:0007669"/>
    <property type="project" value="TreeGrafter"/>
</dbReference>
<comment type="similarity">
    <text evidence="1">Belongs to the frataxin family.</text>
</comment>
<dbReference type="Pfam" id="PF01491">
    <property type="entry name" value="Frataxin_Cyay"/>
    <property type="match status" value="1"/>
</dbReference>
<dbReference type="Gene3D" id="3.30.920.10">
    <property type="entry name" value="Frataxin/CyaY"/>
    <property type="match status" value="1"/>
</dbReference>
<dbReference type="OrthoDB" id="1897642at2759"/>
<dbReference type="PROSITE" id="PS50810">
    <property type="entry name" value="FRATAXIN_2"/>
    <property type="match status" value="1"/>
</dbReference>
<evidence type="ECO:0000313" key="5">
    <source>
        <dbReference type="Proteomes" id="UP000030655"/>
    </source>
</evidence>
<keyword evidence="3" id="KW-0408">Iron</keyword>
<keyword evidence="2" id="KW-0406">Ion transport</keyword>
<dbReference type="InterPro" id="IPR002908">
    <property type="entry name" value="Frataxin/CyaY"/>
</dbReference>
<proteinExistence type="inferred from homology"/>
<dbReference type="GO" id="GO:0006826">
    <property type="term" value="P:iron ion transport"/>
    <property type="evidence" value="ECO:0007669"/>
    <property type="project" value="UniProtKB-KW"/>
</dbReference>
<dbReference type="SMART" id="SM01219">
    <property type="entry name" value="Frataxin_Cyay"/>
    <property type="match status" value="1"/>
</dbReference>
<reference evidence="4 5" key="2">
    <citation type="submission" date="2014-03" db="EMBL/GenBank/DDBJ databases">
        <title>The Genome Sequence of Anncaliia algerae insect isolate PRA339.</title>
        <authorList>
            <consortium name="The Broad Institute Genome Sequencing Platform"/>
            <consortium name="The Broad Institute Genome Sequencing Center for Infectious Disease"/>
            <person name="Cuomo C."/>
            <person name="Becnel J."/>
            <person name="Sanscrainte N."/>
            <person name="Walker B."/>
            <person name="Young S.K."/>
            <person name="Zeng Q."/>
            <person name="Gargeya S."/>
            <person name="Fitzgerald M."/>
            <person name="Haas B."/>
            <person name="Abouelleil A."/>
            <person name="Alvarado L."/>
            <person name="Arachchi H.M."/>
            <person name="Berlin A.M."/>
            <person name="Chapman S.B."/>
            <person name="Dewar J."/>
            <person name="Goldberg J."/>
            <person name="Griggs A."/>
            <person name="Gujja S."/>
            <person name="Hansen M."/>
            <person name="Howarth C."/>
            <person name="Imamovic A."/>
            <person name="Larimer J."/>
            <person name="McCowan C."/>
            <person name="Murphy C."/>
            <person name="Neiman D."/>
            <person name="Pearson M."/>
            <person name="Priest M."/>
            <person name="Roberts A."/>
            <person name="Saif S."/>
            <person name="Shea T."/>
            <person name="Sisk P."/>
            <person name="Sykes S."/>
            <person name="Wortman J."/>
            <person name="Nusbaum C."/>
            <person name="Birren B."/>
        </authorList>
    </citation>
    <scope>NUCLEOTIDE SEQUENCE [LARGE SCALE GENOMIC DNA]</scope>
    <source>
        <strain evidence="4 5">PRA339</strain>
    </source>
</reference>
<evidence type="ECO:0000256" key="3">
    <source>
        <dbReference type="ARBA" id="ARBA00023004"/>
    </source>
</evidence>
<keyword evidence="2" id="KW-0410">Iron transport</keyword>
<dbReference type="PANTHER" id="PTHR16821:SF2">
    <property type="entry name" value="FRATAXIN, MITOCHONDRIAL"/>
    <property type="match status" value="1"/>
</dbReference>
<organism evidence="4 5">
    <name type="scientific">Anncaliia algerae PRA339</name>
    <dbReference type="NCBI Taxonomy" id="1288291"/>
    <lineage>
        <taxon>Eukaryota</taxon>
        <taxon>Fungi</taxon>
        <taxon>Fungi incertae sedis</taxon>
        <taxon>Microsporidia</taxon>
        <taxon>Tubulinosematoidea</taxon>
        <taxon>Tubulinosematidae</taxon>
        <taxon>Anncaliia</taxon>
    </lineage>
</organism>
<dbReference type="SUPFAM" id="SSF55387">
    <property type="entry name" value="Frataxin/Nqo15-like"/>
    <property type="match status" value="1"/>
</dbReference>
<accession>A0A059EWN1</accession>
<dbReference type="EMBL" id="KK365296">
    <property type="protein sequence ID" value="KCZ79330.1"/>
    <property type="molecule type" value="Genomic_DNA"/>
</dbReference>
<keyword evidence="5" id="KW-1185">Reference proteome</keyword>
<dbReference type="InterPro" id="IPR020895">
    <property type="entry name" value="Frataxin_CS"/>
</dbReference>
<reference evidence="5" key="1">
    <citation type="submission" date="2013-02" db="EMBL/GenBank/DDBJ databases">
        <authorList>
            <consortium name="The Broad Institute Genome Sequencing Platform"/>
            <person name="Cuomo C."/>
            <person name="Becnel J."/>
            <person name="Sanscrainte N."/>
            <person name="Walker B."/>
            <person name="Young S.K."/>
            <person name="Zeng Q."/>
            <person name="Gargeya S."/>
            <person name="Fitzgerald M."/>
            <person name="Haas B."/>
            <person name="Abouelleil A."/>
            <person name="Alvarado L."/>
            <person name="Arachchi H.M."/>
            <person name="Berlin A.M."/>
            <person name="Chapman S.B."/>
            <person name="Dewar J."/>
            <person name="Goldberg J."/>
            <person name="Griggs A."/>
            <person name="Gujja S."/>
            <person name="Hansen M."/>
            <person name="Howarth C."/>
            <person name="Imamovic A."/>
            <person name="Larimer J."/>
            <person name="McCowan C."/>
            <person name="Murphy C."/>
            <person name="Neiman D."/>
            <person name="Pearson M."/>
            <person name="Priest M."/>
            <person name="Roberts A."/>
            <person name="Saif S."/>
            <person name="Shea T."/>
            <person name="Sisk P."/>
            <person name="Sykes S."/>
            <person name="Wortman J."/>
            <person name="Nusbaum C."/>
            <person name="Birren B."/>
        </authorList>
    </citation>
    <scope>NUCLEOTIDE SEQUENCE [LARGE SCALE GENOMIC DNA]</scope>
    <source>
        <strain evidence="5">PRA339</strain>
    </source>
</reference>
<dbReference type="GO" id="GO:0016226">
    <property type="term" value="P:iron-sulfur cluster assembly"/>
    <property type="evidence" value="ECO:0007669"/>
    <property type="project" value="InterPro"/>
</dbReference>
<dbReference type="GO" id="GO:0006879">
    <property type="term" value="P:intracellular iron ion homeostasis"/>
    <property type="evidence" value="ECO:0007669"/>
    <property type="project" value="TreeGrafter"/>
</dbReference>
<dbReference type="Proteomes" id="UP000030655">
    <property type="component" value="Unassembled WGS sequence"/>
</dbReference>
<dbReference type="VEuPathDB" id="MicrosporidiaDB:H312_03280"/>
<sequence length="104" mass="12336">MEKCNFNDSIKETLIKLYEKLFKSPFTSDIDLNNNVLTWKVANIGDYVFNKQSPTKQLWISSPISGPIKFDFVDCKFYNKKSDLFFKKYIRNELSSIKLRHNEK</sequence>
<evidence type="ECO:0000256" key="2">
    <source>
        <dbReference type="ARBA" id="ARBA00022496"/>
    </source>
</evidence>
<protein>
    <submittedName>
        <fullName evidence="4">Iron donor protein CyaY</fullName>
    </submittedName>
</protein>
<evidence type="ECO:0000256" key="1">
    <source>
        <dbReference type="ARBA" id="ARBA00008183"/>
    </source>
</evidence>
<evidence type="ECO:0000313" key="4">
    <source>
        <dbReference type="EMBL" id="KCZ79330.1"/>
    </source>
</evidence>
<gene>
    <name evidence="4" type="ORF">H312_03280</name>
</gene>
<dbReference type="STRING" id="1288291.A0A059EWN1"/>
<dbReference type="GO" id="GO:0034986">
    <property type="term" value="F:iron chaperone activity"/>
    <property type="evidence" value="ECO:0007669"/>
    <property type="project" value="TreeGrafter"/>
</dbReference>
<keyword evidence="2" id="KW-0813">Transport</keyword>
<name>A0A059EWN1_9MICR</name>
<dbReference type="GO" id="GO:0005739">
    <property type="term" value="C:mitochondrion"/>
    <property type="evidence" value="ECO:0007669"/>
    <property type="project" value="TreeGrafter"/>
</dbReference>
<dbReference type="GO" id="GO:0008198">
    <property type="term" value="F:ferrous iron binding"/>
    <property type="evidence" value="ECO:0007669"/>
    <property type="project" value="TreeGrafter"/>
</dbReference>
<dbReference type="GO" id="GO:0008199">
    <property type="term" value="F:ferric iron binding"/>
    <property type="evidence" value="ECO:0007669"/>
    <property type="project" value="InterPro"/>
</dbReference>
<dbReference type="HOGENOM" id="CLU_080880_4_2_1"/>
<dbReference type="PANTHER" id="PTHR16821">
    <property type="entry name" value="FRATAXIN"/>
    <property type="match status" value="1"/>
</dbReference>
<dbReference type="InterPro" id="IPR036524">
    <property type="entry name" value="Frataxin/CyaY_sf"/>
</dbReference>